<dbReference type="RefSeq" id="WP_034722581.1">
    <property type="nucleotide sequence ID" value="NZ_AWQS01000441.1"/>
</dbReference>
<dbReference type="Proteomes" id="UP000019494">
    <property type="component" value="Unassembled WGS sequence"/>
</dbReference>
<name>W9GC79_9MICO</name>
<gene>
    <name evidence="9" type="ORF">N864_09450</name>
</gene>
<comment type="caution">
    <text evidence="9">The sequence shown here is derived from an EMBL/GenBank/DDBJ whole genome shotgun (WGS) entry which is preliminary data.</text>
</comment>
<organism evidence="9 10">
    <name type="scientific">Intrasporangium chromatireducens Q5-1</name>
    <dbReference type="NCBI Taxonomy" id="584657"/>
    <lineage>
        <taxon>Bacteria</taxon>
        <taxon>Bacillati</taxon>
        <taxon>Actinomycetota</taxon>
        <taxon>Actinomycetes</taxon>
        <taxon>Micrococcales</taxon>
        <taxon>Intrasporangiaceae</taxon>
        <taxon>Intrasporangium</taxon>
    </lineage>
</organism>
<comment type="cofactor">
    <cofactor evidence="1">
        <name>adenosylcob(III)alamin</name>
        <dbReference type="ChEBI" id="CHEBI:18408"/>
    </cofactor>
</comment>
<evidence type="ECO:0000313" key="9">
    <source>
        <dbReference type="EMBL" id="EWT03821.1"/>
    </source>
</evidence>
<keyword evidence="10" id="KW-1185">Reference proteome</keyword>
<dbReference type="Gene3D" id="3.20.20.240">
    <property type="entry name" value="Methylmalonyl-CoA mutase"/>
    <property type="match status" value="1"/>
</dbReference>
<dbReference type="AlphaFoldDB" id="W9GC79"/>
<dbReference type="PANTHER" id="PTHR48101:SF4">
    <property type="entry name" value="METHYLMALONYL-COA MUTASE, MITOCHONDRIAL"/>
    <property type="match status" value="1"/>
</dbReference>
<evidence type="ECO:0000259" key="8">
    <source>
        <dbReference type="Pfam" id="PF01642"/>
    </source>
</evidence>
<accession>W9GC79</accession>
<dbReference type="EMBL" id="AWQS01000441">
    <property type="protein sequence ID" value="EWT03821.1"/>
    <property type="molecule type" value="Genomic_DNA"/>
</dbReference>
<dbReference type="SUPFAM" id="SSF51703">
    <property type="entry name" value="Cobalamin (vitamin B12)-dependent enzymes"/>
    <property type="match status" value="1"/>
</dbReference>
<dbReference type="InterPro" id="IPR036724">
    <property type="entry name" value="Cobalamin-bd_sf"/>
</dbReference>
<evidence type="ECO:0000256" key="7">
    <source>
        <dbReference type="SAM" id="MobiDB-lite"/>
    </source>
</evidence>
<evidence type="ECO:0000256" key="4">
    <source>
        <dbReference type="ARBA" id="ARBA00022628"/>
    </source>
</evidence>
<reference evidence="10" key="1">
    <citation type="submission" date="2013-08" db="EMBL/GenBank/DDBJ databases">
        <title>Intrasporangium oryzae NRRL B-24470.</title>
        <authorList>
            <person name="Liu H."/>
            <person name="Wang G."/>
        </authorList>
    </citation>
    <scope>NUCLEOTIDE SEQUENCE [LARGE SCALE GENOMIC DNA]</scope>
    <source>
        <strain evidence="10">Q5-1</strain>
    </source>
</reference>
<comment type="similarity">
    <text evidence="2">Belongs to the methylmalonyl-CoA mutase family.</text>
</comment>
<proteinExistence type="inferred from homology"/>
<feature type="non-terminal residue" evidence="9">
    <location>
        <position position="1"/>
    </location>
</feature>
<evidence type="ECO:0000256" key="2">
    <source>
        <dbReference type="ARBA" id="ARBA00008465"/>
    </source>
</evidence>
<dbReference type="Pfam" id="PF01642">
    <property type="entry name" value="MM_CoA_mutase"/>
    <property type="match status" value="1"/>
</dbReference>
<dbReference type="OrthoDB" id="9762378at2"/>
<evidence type="ECO:0000256" key="1">
    <source>
        <dbReference type="ARBA" id="ARBA00001922"/>
    </source>
</evidence>
<keyword evidence="5" id="KW-0413">Isomerase</keyword>
<keyword evidence="4" id="KW-0846">Cobalamin</keyword>
<dbReference type="PANTHER" id="PTHR48101">
    <property type="entry name" value="METHYLMALONYL-COA MUTASE, MITOCHONDRIAL-RELATED"/>
    <property type="match status" value="1"/>
</dbReference>
<dbReference type="GO" id="GO:0031419">
    <property type="term" value="F:cobalamin binding"/>
    <property type="evidence" value="ECO:0007669"/>
    <property type="project" value="UniProtKB-KW"/>
</dbReference>
<dbReference type="GO" id="GO:0046872">
    <property type="term" value="F:metal ion binding"/>
    <property type="evidence" value="ECO:0007669"/>
    <property type="project" value="InterPro"/>
</dbReference>
<feature type="domain" description="Methylmalonyl-CoA mutase alpha/beta chain catalytic" evidence="8">
    <location>
        <begin position="170"/>
        <end position="419"/>
    </location>
</feature>
<keyword evidence="6" id="KW-0170">Cobalt</keyword>
<evidence type="ECO:0000256" key="6">
    <source>
        <dbReference type="ARBA" id="ARBA00023285"/>
    </source>
</evidence>
<dbReference type="InterPro" id="IPR016176">
    <property type="entry name" value="Cbl-dep_enz_cat"/>
</dbReference>
<dbReference type="GO" id="GO:0019678">
    <property type="term" value="P:propionate metabolic process, methylmalonyl pathway"/>
    <property type="evidence" value="ECO:0007669"/>
    <property type="project" value="TreeGrafter"/>
</dbReference>
<protein>
    <submittedName>
        <fullName evidence="9">Methylmalonyl-CoA mutase</fullName>
    </submittedName>
</protein>
<dbReference type="InterPro" id="IPR006099">
    <property type="entry name" value="MeMalonylCoA_mutase_a/b_cat"/>
</dbReference>
<evidence type="ECO:0000313" key="10">
    <source>
        <dbReference type="Proteomes" id="UP000019494"/>
    </source>
</evidence>
<evidence type="ECO:0000256" key="5">
    <source>
        <dbReference type="ARBA" id="ARBA00023235"/>
    </source>
</evidence>
<dbReference type="Gene3D" id="3.40.50.280">
    <property type="entry name" value="Cobalamin-binding domain"/>
    <property type="match status" value="1"/>
</dbReference>
<dbReference type="PATRIC" id="fig|584657.3.peg.4303"/>
<sequence>DSAVWDALTHTTLDGIRVPPLGTPALVDGLPPTGAPGEAPFTRGRSGERPEDGWDVRSHVGGVDPKRANEEALLDLAGGVTSLWLELGGPLSPGDLPTLLSDVLLDGAPVVLEGEDPLAAGRALVAAADEQQVRLHPDSNLGLDPIGAAVRAGAHPASAGQFADVVGVAEAAGVRAVVVDGTVVHDLGASDGQELGYSLAVGAAYLRELTAAGRSVDDALALIEFRYAATDEQFPTIAKFRAARRLWSRVAELSGASPDAGGQRQHAVTSRPMMSAHDPYVNMLRTTVAAFAAGVGGADAVTVLPFDSPLGLPSTLGRRNARNTSSLLIAESHVAAVTDPAGGSYAAELLTDELCRAAWAEFQRIEGSGGIEAALTDGSLRSRIDEVAARRADQVAHRTRPITGLTEFPNLEEQPLEREPDPLAREVHRYGAAFEALRAEPASQPVFLATLGPVSAHTARATFAANLLAAGGIPVMTAGHTEDVPSLLKAYEAQDKPRVVCLCGTDAAYLEWGADAIAALRGDGATWVILAGKPGDRTVDASLVDDSAAMGLDALTFLTTTREKLA</sequence>
<dbReference type="SUPFAM" id="SSF52242">
    <property type="entry name" value="Cobalamin (vitamin B12)-binding domain"/>
    <property type="match status" value="1"/>
</dbReference>
<evidence type="ECO:0000256" key="3">
    <source>
        <dbReference type="ARBA" id="ARBA00011870"/>
    </source>
</evidence>
<dbReference type="GO" id="GO:0004494">
    <property type="term" value="F:methylmalonyl-CoA mutase activity"/>
    <property type="evidence" value="ECO:0007669"/>
    <property type="project" value="UniProtKB-EC"/>
</dbReference>
<comment type="subunit">
    <text evidence="3">Heterodimer of an alpha and a beta chain.</text>
</comment>
<feature type="region of interest" description="Disordered" evidence="7">
    <location>
        <begin position="28"/>
        <end position="52"/>
    </location>
</feature>
<dbReference type="GO" id="GO:0005737">
    <property type="term" value="C:cytoplasm"/>
    <property type="evidence" value="ECO:0007669"/>
    <property type="project" value="TreeGrafter"/>
</dbReference>